<sequence>MILEPEDLPEHAGKLVLIGEGVSERLDVVPAKFRVIVTRRPKCAFKNEDGVVQAPAPAHIIEGGIPTEALLAQIAVSKYANGLPPIGRRRSTPATRSSSTAS</sequence>
<protein>
    <submittedName>
        <fullName evidence="3">Transposase</fullName>
    </submittedName>
</protein>
<dbReference type="Pfam" id="PF13005">
    <property type="entry name" value="zf-IS66"/>
    <property type="match status" value="1"/>
</dbReference>
<feature type="region of interest" description="Disordered" evidence="1">
    <location>
        <begin position="82"/>
        <end position="102"/>
    </location>
</feature>
<evidence type="ECO:0000313" key="4">
    <source>
        <dbReference type="Proteomes" id="UP000551353"/>
    </source>
</evidence>
<dbReference type="PANTHER" id="PTHR33678:SF1">
    <property type="entry name" value="BLL1576 PROTEIN"/>
    <property type="match status" value="1"/>
</dbReference>
<gene>
    <name evidence="3" type="ORF">GGD56_006839</name>
</gene>
<proteinExistence type="predicted"/>
<name>A0ABR6IZS9_9HYPH</name>
<dbReference type="InterPro" id="IPR024474">
    <property type="entry name" value="Znf_dom_IS66"/>
</dbReference>
<evidence type="ECO:0000259" key="2">
    <source>
        <dbReference type="Pfam" id="PF13005"/>
    </source>
</evidence>
<feature type="domain" description="Transposase IS66 zinc-finger binding" evidence="2">
    <location>
        <begin position="13"/>
        <end position="44"/>
    </location>
</feature>
<dbReference type="PANTHER" id="PTHR33678">
    <property type="entry name" value="BLL1576 PROTEIN"/>
    <property type="match status" value="1"/>
</dbReference>
<organism evidence="3 4">
    <name type="scientific">Rhizobium mongolense</name>
    <dbReference type="NCBI Taxonomy" id="57676"/>
    <lineage>
        <taxon>Bacteria</taxon>
        <taxon>Pseudomonadati</taxon>
        <taxon>Pseudomonadota</taxon>
        <taxon>Alphaproteobacteria</taxon>
        <taxon>Hyphomicrobiales</taxon>
        <taxon>Rhizobiaceae</taxon>
        <taxon>Rhizobium/Agrobacterium group</taxon>
        <taxon>Rhizobium</taxon>
    </lineage>
</organism>
<accession>A0ABR6IZS9</accession>
<evidence type="ECO:0000256" key="1">
    <source>
        <dbReference type="SAM" id="MobiDB-lite"/>
    </source>
</evidence>
<dbReference type="InterPro" id="IPR052344">
    <property type="entry name" value="Transposase-related"/>
</dbReference>
<reference evidence="3 4" key="1">
    <citation type="submission" date="2020-08" db="EMBL/GenBank/DDBJ databases">
        <title>Genomic Encyclopedia of Type Strains, Phase IV (KMG-V): Genome sequencing to study the core and pangenomes of soil and plant-associated prokaryotes.</title>
        <authorList>
            <person name="Whitman W."/>
        </authorList>
    </citation>
    <scope>NUCLEOTIDE SEQUENCE [LARGE SCALE GENOMIC DNA]</scope>
    <source>
        <strain evidence="3 4">SEMIA 4087</strain>
    </source>
</reference>
<dbReference type="EMBL" id="JACIFX010000021">
    <property type="protein sequence ID" value="MBB4232939.1"/>
    <property type="molecule type" value="Genomic_DNA"/>
</dbReference>
<feature type="compositionally biased region" description="Low complexity" evidence="1">
    <location>
        <begin position="92"/>
        <end position="102"/>
    </location>
</feature>
<dbReference type="Proteomes" id="UP000551353">
    <property type="component" value="Unassembled WGS sequence"/>
</dbReference>
<keyword evidence="4" id="KW-1185">Reference proteome</keyword>
<evidence type="ECO:0000313" key="3">
    <source>
        <dbReference type="EMBL" id="MBB4232939.1"/>
    </source>
</evidence>
<comment type="caution">
    <text evidence="3">The sequence shown here is derived from an EMBL/GenBank/DDBJ whole genome shotgun (WGS) entry which is preliminary data.</text>
</comment>